<feature type="non-terminal residue" evidence="1">
    <location>
        <position position="133"/>
    </location>
</feature>
<sequence>MNSVFFSILFVFSIIFGQAQDPNKSFIVRYIADIPQIDGILDEPVWKTVDGPHKFQQYFPSDSILAEQPTSIQMFTNGTTLYIGLKIYSTGNEWVIPSLERDFRAGGNDNISLMFDTFNDGTNAFLFGINPLG</sequence>
<dbReference type="EMBL" id="LAZR01005738">
    <property type="protein sequence ID" value="KKM97524.1"/>
    <property type="molecule type" value="Genomic_DNA"/>
</dbReference>
<proteinExistence type="predicted"/>
<dbReference type="Gene3D" id="2.60.40.1190">
    <property type="match status" value="1"/>
</dbReference>
<gene>
    <name evidence="1" type="ORF">LCGC14_1167110</name>
</gene>
<protein>
    <recommendedName>
        <fullName evidence="2">Carbohydrate-binding domain-containing protein</fullName>
    </recommendedName>
</protein>
<accession>A0A0F9LR04</accession>
<evidence type="ECO:0008006" key="2">
    <source>
        <dbReference type="Google" id="ProtNLM"/>
    </source>
</evidence>
<organism evidence="1">
    <name type="scientific">marine sediment metagenome</name>
    <dbReference type="NCBI Taxonomy" id="412755"/>
    <lineage>
        <taxon>unclassified sequences</taxon>
        <taxon>metagenomes</taxon>
        <taxon>ecological metagenomes</taxon>
    </lineage>
</organism>
<evidence type="ECO:0000313" key="1">
    <source>
        <dbReference type="EMBL" id="KKM97524.1"/>
    </source>
</evidence>
<comment type="caution">
    <text evidence="1">The sequence shown here is derived from an EMBL/GenBank/DDBJ whole genome shotgun (WGS) entry which is preliminary data.</text>
</comment>
<dbReference type="SUPFAM" id="SSF49344">
    <property type="entry name" value="CBD9-like"/>
    <property type="match status" value="1"/>
</dbReference>
<dbReference type="AlphaFoldDB" id="A0A0F9LR04"/>
<reference evidence="1" key="1">
    <citation type="journal article" date="2015" name="Nature">
        <title>Complex archaea that bridge the gap between prokaryotes and eukaryotes.</title>
        <authorList>
            <person name="Spang A."/>
            <person name="Saw J.H."/>
            <person name="Jorgensen S.L."/>
            <person name="Zaremba-Niedzwiedzka K."/>
            <person name="Martijn J."/>
            <person name="Lind A.E."/>
            <person name="van Eijk R."/>
            <person name="Schleper C."/>
            <person name="Guy L."/>
            <person name="Ettema T.J."/>
        </authorList>
    </citation>
    <scope>NUCLEOTIDE SEQUENCE</scope>
</reference>
<name>A0A0F9LR04_9ZZZZ</name>